<dbReference type="KEGG" id="mgg:MPLG2_1099"/>
<dbReference type="PROSITE" id="PS51671">
    <property type="entry name" value="ACT"/>
    <property type="match status" value="1"/>
</dbReference>
<proteinExistence type="predicted"/>
<dbReference type="Gene3D" id="3.30.70.260">
    <property type="match status" value="1"/>
</dbReference>
<evidence type="ECO:0000259" key="1">
    <source>
        <dbReference type="PROSITE" id="PS51671"/>
    </source>
</evidence>
<dbReference type="AlphaFoldDB" id="A0A2N9JF76"/>
<accession>A0A2N9JF76</accession>
<gene>
    <name evidence="2" type="ORF">MPLG2_1099</name>
</gene>
<reference evidence="2 3" key="1">
    <citation type="submission" date="2018-02" db="EMBL/GenBank/DDBJ databases">
        <authorList>
            <person name="Cohen D.B."/>
            <person name="Kent A.D."/>
        </authorList>
    </citation>
    <scope>NUCLEOTIDE SEQUENCE [LARGE SCALE GENOMIC DNA]</scope>
    <source>
        <strain evidence="2">1</strain>
    </source>
</reference>
<dbReference type="Pfam" id="PF01842">
    <property type="entry name" value="ACT"/>
    <property type="match status" value="1"/>
</dbReference>
<sequence length="206" mass="22106">MFLLRVALPDRPGSLGAVATALGTAGADIQAVEIVEKYEGFAVDDFMVEVPHGTLPDAMITSCTNLDGVEVLWFSHYPEGWGLHADVAVLDDMTESPERADQILTEAAPVVFRVNWAAQIDQSTGRILARTGMAPAVDALPLDALGQLDQARAAELPDEWLPGWPELLVAMAPFKQGTSLLLARKGGPPFIKSELARLRHLASLAN</sequence>
<feature type="domain" description="ACT" evidence="1">
    <location>
        <begin position="3"/>
        <end position="74"/>
    </location>
</feature>
<organism evidence="2 3">
    <name type="scientific">Micropruina glycogenica</name>
    <dbReference type="NCBI Taxonomy" id="75385"/>
    <lineage>
        <taxon>Bacteria</taxon>
        <taxon>Bacillati</taxon>
        <taxon>Actinomycetota</taxon>
        <taxon>Actinomycetes</taxon>
        <taxon>Propionibacteriales</taxon>
        <taxon>Nocardioidaceae</taxon>
        <taxon>Micropruina</taxon>
    </lineage>
</organism>
<evidence type="ECO:0000313" key="3">
    <source>
        <dbReference type="Proteomes" id="UP000238164"/>
    </source>
</evidence>
<dbReference type="InterPro" id="IPR002912">
    <property type="entry name" value="ACT_dom"/>
</dbReference>
<name>A0A2N9JF76_9ACTN</name>
<protein>
    <recommendedName>
        <fullName evidence="1">ACT domain-containing protein</fullName>
    </recommendedName>
</protein>
<dbReference type="SUPFAM" id="SSF55021">
    <property type="entry name" value="ACT-like"/>
    <property type="match status" value="1"/>
</dbReference>
<dbReference type="EMBL" id="LT985188">
    <property type="protein sequence ID" value="SPD86135.1"/>
    <property type="molecule type" value="Genomic_DNA"/>
</dbReference>
<dbReference type="RefSeq" id="WP_231935820.1">
    <property type="nucleotide sequence ID" value="NZ_BAAAGO010000064.1"/>
</dbReference>
<keyword evidence="3" id="KW-1185">Reference proteome</keyword>
<evidence type="ECO:0000313" key="2">
    <source>
        <dbReference type="EMBL" id="SPD86135.1"/>
    </source>
</evidence>
<dbReference type="InterPro" id="IPR045865">
    <property type="entry name" value="ACT-like_dom_sf"/>
</dbReference>
<dbReference type="Proteomes" id="UP000238164">
    <property type="component" value="Chromosome 1"/>
</dbReference>